<dbReference type="AlphaFoldDB" id="A0A2R3QUA9"/>
<organism evidence="2 3">
    <name type="scientific">Ectopseudomonas mendocina</name>
    <name type="common">Pseudomonas mendocina</name>
    <dbReference type="NCBI Taxonomy" id="300"/>
    <lineage>
        <taxon>Bacteria</taxon>
        <taxon>Pseudomonadati</taxon>
        <taxon>Pseudomonadota</taxon>
        <taxon>Gammaproteobacteria</taxon>
        <taxon>Pseudomonadales</taxon>
        <taxon>Pseudomonadaceae</taxon>
        <taxon>Ectopseudomonas</taxon>
    </lineage>
</organism>
<dbReference type="Gene3D" id="3.40.190.10">
    <property type="entry name" value="Periplasmic binding protein-like II"/>
    <property type="match status" value="2"/>
</dbReference>
<accession>A0A2R3QUA9</accession>
<evidence type="ECO:0000256" key="1">
    <source>
        <dbReference type="SAM" id="SignalP"/>
    </source>
</evidence>
<dbReference type="PANTHER" id="PTHR38834:SF3">
    <property type="entry name" value="SOLUTE-BINDING PROTEIN FAMILY 3_N-TERMINAL DOMAIN-CONTAINING PROTEIN"/>
    <property type="match status" value="1"/>
</dbReference>
<reference evidence="2 3" key="1">
    <citation type="submission" date="2018-03" db="EMBL/GenBank/DDBJ databases">
        <title>Complete genome sequence and methylome analysis of Pseudomonas mendocina NEB 698.</title>
        <authorList>
            <person name="Morgan R.D."/>
        </authorList>
    </citation>
    <scope>NUCLEOTIDE SEQUENCE [LARGE SCALE GENOMIC DNA]</scope>
    <source>
        <strain evidence="2 3">NEB698</strain>
    </source>
</reference>
<gene>
    <name evidence="2" type="ORF">C7A17_21980</name>
</gene>
<dbReference type="Proteomes" id="UP000238327">
    <property type="component" value="Chromosome"/>
</dbReference>
<keyword evidence="1" id="KW-0732">Signal</keyword>
<feature type="chain" id="PRO_5015315446" evidence="1">
    <location>
        <begin position="23"/>
        <end position="249"/>
    </location>
</feature>
<protein>
    <submittedName>
        <fullName evidence="2">Amino acid ABC transporter substrate-binding protein</fullName>
    </submittedName>
</protein>
<dbReference type="EMBL" id="CP027657">
    <property type="protein sequence ID" value="AVO55314.1"/>
    <property type="molecule type" value="Genomic_DNA"/>
</dbReference>
<proteinExistence type="predicted"/>
<dbReference type="SUPFAM" id="SSF53850">
    <property type="entry name" value="Periplasmic binding protein-like II"/>
    <property type="match status" value="1"/>
</dbReference>
<name>A0A2R3QUA9_ECTME</name>
<dbReference type="OrthoDB" id="8587856at2"/>
<dbReference type="RefSeq" id="WP_106740507.1">
    <property type="nucleotide sequence ID" value="NZ_CP027657.1"/>
</dbReference>
<sequence>MFAVLKLVCLLFALLFMGAASAREPLKLYMPDAPPLTLHHYAGGHGMVGDVVLTALARLGRLTQIVAEPWPRAQLRVTNGKNLLIIPLSRTPEREDQYTWVTSIMVLERAFFTLDEPVNSFAEARQRYKRIGVGMGTAQVAILQREGFDDSQIVQLKLGENPARLLTLGRIDAWFTGVPEALYIWEGSEHRRQNLRKSATLASTGLYLACSKDCDAQLVEELRTAIGELEQEGVSQRLREAYMPLQPDP</sequence>
<dbReference type="STRING" id="1001585.MDS_2694"/>
<evidence type="ECO:0000313" key="2">
    <source>
        <dbReference type="EMBL" id="AVO55314.1"/>
    </source>
</evidence>
<dbReference type="PANTHER" id="PTHR38834">
    <property type="entry name" value="PERIPLASMIC SUBSTRATE BINDING PROTEIN FAMILY 3"/>
    <property type="match status" value="1"/>
</dbReference>
<evidence type="ECO:0000313" key="3">
    <source>
        <dbReference type="Proteomes" id="UP000238327"/>
    </source>
</evidence>
<feature type="signal peptide" evidence="1">
    <location>
        <begin position="1"/>
        <end position="22"/>
    </location>
</feature>